<organism evidence="1 2">
    <name type="scientific">Cohnella hashimotonis</name>
    <dbReference type="NCBI Taxonomy" id="2826895"/>
    <lineage>
        <taxon>Bacteria</taxon>
        <taxon>Bacillati</taxon>
        <taxon>Bacillota</taxon>
        <taxon>Bacilli</taxon>
        <taxon>Bacillales</taxon>
        <taxon>Paenibacillaceae</taxon>
        <taxon>Cohnella</taxon>
    </lineage>
</organism>
<dbReference type="RefSeq" id="WP_282912127.1">
    <property type="nucleotide sequence ID" value="NZ_JAGRPV010000001.1"/>
</dbReference>
<dbReference type="EMBL" id="JAGRPV010000001">
    <property type="protein sequence ID" value="MDI4649504.1"/>
    <property type="molecule type" value="Genomic_DNA"/>
</dbReference>
<keyword evidence="2" id="KW-1185">Reference proteome</keyword>
<accession>A0ABT6TRN3</accession>
<name>A0ABT6TRN3_9BACL</name>
<protein>
    <recommendedName>
        <fullName evidence="3">Transposase</fullName>
    </recommendedName>
</protein>
<evidence type="ECO:0000313" key="1">
    <source>
        <dbReference type="EMBL" id="MDI4649504.1"/>
    </source>
</evidence>
<sequence length="229" mass="26256">MQIGISAKLLSELIQVTYKTAWLMNHKLRYAIEQWDAELPLAGNLQLLGEFYGYEFHRHFSGINAAPEHKAQSVIVGASINERTDMVKQLKIKRVDGTRDDQDDIGVIERFLLQHAIDLKEESGELKVFDRRNRKERSALHAAWTEAVRWLARTFGGIGPKHLQAYLDEFCFRRMFRSGSMVELIGLCGATATIIYRELVGKRLGVYPIKWSAKHAKSRQVTHLKLKHA</sequence>
<proteinExistence type="predicted"/>
<reference evidence="1" key="1">
    <citation type="submission" date="2023-04" db="EMBL/GenBank/DDBJ databases">
        <title>Comparative genomic analysis of Cohnella hashimotonis sp. nov., isolated from the International Space Station.</title>
        <authorList>
            <person name="Venkateswaran K."/>
            <person name="Simpson A."/>
        </authorList>
    </citation>
    <scope>NUCLEOTIDE SEQUENCE</scope>
    <source>
        <strain evidence="1">F6_2S_P_1</strain>
    </source>
</reference>
<dbReference type="Proteomes" id="UP001161691">
    <property type="component" value="Unassembled WGS sequence"/>
</dbReference>
<comment type="caution">
    <text evidence="1">The sequence shown here is derived from an EMBL/GenBank/DDBJ whole genome shotgun (WGS) entry which is preliminary data.</text>
</comment>
<evidence type="ECO:0000313" key="2">
    <source>
        <dbReference type="Proteomes" id="UP001161691"/>
    </source>
</evidence>
<evidence type="ECO:0008006" key="3">
    <source>
        <dbReference type="Google" id="ProtNLM"/>
    </source>
</evidence>
<gene>
    <name evidence="1" type="ORF">KB449_31540</name>
</gene>